<protein>
    <submittedName>
        <fullName evidence="1">Uncharacterized protein</fullName>
    </submittedName>
</protein>
<reference evidence="1" key="1">
    <citation type="submission" date="2021-08" db="EMBL/GenBank/DDBJ databases">
        <title>Prevotella lacticifex sp. nov., isolated from rumen of cow.</title>
        <authorList>
            <person name="Shinkai T."/>
            <person name="Ikeyama N."/>
            <person name="Kumagai M."/>
            <person name="Ohmori H."/>
            <person name="Sakamoto M."/>
            <person name="Ohkuma M."/>
            <person name="Mitsumori M."/>
        </authorList>
    </citation>
    <scope>NUCLEOTIDE SEQUENCE</scope>
    <source>
        <strain evidence="1">DSM 11371</strain>
    </source>
</reference>
<evidence type="ECO:0000313" key="1">
    <source>
        <dbReference type="EMBL" id="GJG26797.1"/>
    </source>
</evidence>
<sequence>MLSQAIGTWGCGPIGPVHNYYMMDVFGHGGQEAFYERLQQYWRNYTGKQAEDYFDPQLTTIYKSAVRKNDRAMAEYIRLTKNYRSVCDAMKERWNYPTKAELLKMKRQMAEIKRKALAYTHGSCLPQYTLLLMRSNMYYAEDVKNLTVWKSRASKLPAGVYRDMCRNIYARALYKTGNRKGAAAIYAQQGDYESLRWCVQNYWKLDGMKKIYAEDPNSPTLDFLVQNFVNSVQENYDNYWEGEIQSYKPHADAFVRFANQVIRENKSKVPALWQEAIAMIHYLQGKPQLALQESERAMQMKGTQMMLDNARCIHLLAYSRCMNRDAKYSDVVTQELAYLDSKIKDNDDDSYFCRVRHRILYQNIVEHYRKAGDQYGALATLGIVLQPKPSVESFYSNYEYEDKVDSLSADQTLAYVDYIKQHNAHMKQGKDDALTRYIMQWYVGKGSVDHYIDANYFADRIGTKYLREGRFAEALKFLEKVPLSYVARQGLAYYMARRSYNRDRWIVGRQVVKERAPWSEEEYVESSLKSNQKVDFCKEMLQLESQYRLAKKETRADIAYQLASRYYQASCYGDCWYLTHYGWSCIDSARSYEKDFAQTALTYLVEARRIYASPEVVNANHQAMRHQIATLYAEAFVRMEIESRVFHFYDENIHVIAEYPAVKPYYTQLLALTQQYRDDTEQYITRCDILKRFATRQ</sequence>
<dbReference type="InterPro" id="IPR003006">
    <property type="entry name" value="Ig/MHC_CS"/>
</dbReference>
<accession>A0AA37MKE1</accession>
<dbReference type="PROSITE" id="PS00290">
    <property type="entry name" value="IG_MHC"/>
    <property type="match status" value="1"/>
</dbReference>
<evidence type="ECO:0000313" key="2">
    <source>
        <dbReference type="Proteomes" id="UP000887043"/>
    </source>
</evidence>
<gene>
    <name evidence="1" type="ORF">PRRU23_04970</name>
</gene>
<dbReference type="EMBL" id="BPTR01000001">
    <property type="protein sequence ID" value="GJG26797.1"/>
    <property type="molecule type" value="Genomic_DNA"/>
</dbReference>
<comment type="caution">
    <text evidence="1">The sequence shown here is derived from an EMBL/GenBank/DDBJ whole genome shotgun (WGS) entry which is preliminary data.</text>
</comment>
<name>A0AA37MKE1_SEGBR</name>
<proteinExistence type="predicted"/>
<organism evidence="1 2">
    <name type="scientific">Segatella bryantii</name>
    <name type="common">Prevotella bryantii</name>
    <dbReference type="NCBI Taxonomy" id="77095"/>
    <lineage>
        <taxon>Bacteria</taxon>
        <taxon>Pseudomonadati</taxon>
        <taxon>Bacteroidota</taxon>
        <taxon>Bacteroidia</taxon>
        <taxon>Bacteroidales</taxon>
        <taxon>Prevotellaceae</taxon>
        <taxon>Segatella</taxon>
    </lineage>
</organism>
<dbReference type="AlphaFoldDB" id="A0AA37MKE1"/>
<dbReference type="Proteomes" id="UP000887043">
    <property type="component" value="Unassembled WGS sequence"/>
</dbReference>